<dbReference type="GO" id="GO:0006865">
    <property type="term" value="P:amino acid transport"/>
    <property type="evidence" value="ECO:0007669"/>
    <property type="project" value="TreeGrafter"/>
</dbReference>
<evidence type="ECO:0000256" key="2">
    <source>
        <dbReference type="ARBA" id="ARBA00022448"/>
    </source>
</evidence>
<dbReference type="Proteomes" id="UP000179627">
    <property type="component" value="Unassembled WGS sequence"/>
</dbReference>
<dbReference type="InterPro" id="IPR051455">
    <property type="entry name" value="Bact_solute-bind_prot3"/>
</dbReference>
<dbReference type="AlphaFoldDB" id="A0A1S1QRL8"/>
<evidence type="ECO:0000256" key="4">
    <source>
        <dbReference type="SAM" id="MobiDB-lite"/>
    </source>
</evidence>
<dbReference type="SMART" id="SM00062">
    <property type="entry name" value="PBPb"/>
    <property type="match status" value="1"/>
</dbReference>
<feature type="region of interest" description="Disordered" evidence="4">
    <location>
        <begin position="32"/>
        <end position="59"/>
    </location>
</feature>
<evidence type="ECO:0000256" key="3">
    <source>
        <dbReference type="ARBA" id="ARBA00022729"/>
    </source>
</evidence>
<feature type="signal peptide" evidence="5">
    <location>
        <begin position="1"/>
        <end position="18"/>
    </location>
</feature>
<dbReference type="PANTHER" id="PTHR30085">
    <property type="entry name" value="AMINO ACID ABC TRANSPORTER PERMEASE"/>
    <property type="match status" value="1"/>
</dbReference>
<keyword evidence="2" id="KW-0813">Transport</keyword>
<dbReference type="EMBL" id="MBLM01000118">
    <property type="protein sequence ID" value="OHV36209.1"/>
    <property type="molecule type" value="Genomic_DNA"/>
</dbReference>
<evidence type="ECO:0000256" key="5">
    <source>
        <dbReference type="SAM" id="SignalP"/>
    </source>
</evidence>
<evidence type="ECO:0000313" key="8">
    <source>
        <dbReference type="Proteomes" id="UP000179627"/>
    </source>
</evidence>
<reference evidence="8" key="1">
    <citation type="submission" date="2016-07" db="EMBL/GenBank/DDBJ databases">
        <title>Sequence Frankia sp. strain CcI1.17.</title>
        <authorList>
            <person name="Ghodhbane-Gtari F."/>
            <person name="Swanson E."/>
            <person name="Gueddou A."/>
            <person name="Morris K."/>
            <person name="Hezbri K."/>
            <person name="Ktari A."/>
            <person name="Nouioui I."/>
            <person name="Abebe-Akele F."/>
            <person name="Simpson S."/>
            <person name="Thomas K."/>
            <person name="Gtari M."/>
            <person name="Tisa L.S."/>
            <person name="Hurst S."/>
        </authorList>
    </citation>
    <scope>NUCLEOTIDE SEQUENCE [LARGE SCALE GENOMIC DNA]</scope>
    <source>
        <strain evidence="8">Cc1.17</strain>
    </source>
</reference>
<comment type="caution">
    <text evidence="7">The sequence shown here is derived from an EMBL/GenBank/DDBJ whole genome shotgun (WGS) entry which is preliminary data.</text>
</comment>
<keyword evidence="8" id="KW-1185">Reference proteome</keyword>
<feature type="compositionally biased region" description="Low complexity" evidence="4">
    <location>
        <begin position="32"/>
        <end position="55"/>
    </location>
</feature>
<dbReference type="Pfam" id="PF00497">
    <property type="entry name" value="SBP_bac_3"/>
    <property type="match status" value="1"/>
</dbReference>
<dbReference type="GO" id="GO:0030288">
    <property type="term" value="C:outer membrane-bounded periplasmic space"/>
    <property type="evidence" value="ECO:0007669"/>
    <property type="project" value="TreeGrafter"/>
</dbReference>
<sequence>MRVGLAALLVLLSGGLSACGTTGSPLPYTAGPRAAAPAPSPASAPAGPAAAAPGAQCVPRRSEQPLEALTLPGAHAQRVAEIEERRVLRVGVVAEARPFASMNWHTGVPEGFEIELARAIARAIFGDPSRVEIHAVDTRDREKALAEDDVDVVIGTMTMTCERKEKVNFSGVYFEASFTLLVSRNSGLSTVADLSGRRVCSSQGSTSIGKILNLPGFPDDRPEPVPVSRVGSADCLAALQRGEVDAVASDDTILAGMEQQDPTVRVLGREAFAGASAAELATLDEPYGMAVARTDLGLTGPAAEARRKADSDLVAFLNRMLLDMFTDGRWQQLYADFLSDVPSIQARLPTERQPHWPDGQIGQVGQAG</sequence>
<comment type="similarity">
    <text evidence="1">Belongs to the bacterial solute-binding protein 3 family.</text>
</comment>
<gene>
    <name evidence="7" type="ORF">CC117_18700</name>
</gene>
<dbReference type="InterPro" id="IPR001638">
    <property type="entry name" value="Solute-binding_3/MltF_N"/>
</dbReference>
<dbReference type="CDD" id="cd13690">
    <property type="entry name" value="PBP2_GluB"/>
    <property type="match status" value="1"/>
</dbReference>
<dbReference type="SUPFAM" id="SSF53850">
    <property type="entry name" value="Periplasmic binding protein-like II"/>
    <property type="match status" value="1"/>
</dbReference>
<dbReference type="PROSITE" id="PS51257">
    <property type="entry name" value="PROKAR_LIPOPROTEIN"/>
    <property type="match status" value="1"/>
</dbReference>
<evidence type="ECO:0000259" key="6">
    <source>
        <dbReference type="SMART" id="SM00062"/>
    </source>
</evidence>
<feature type="chain" id="PRO_5038661699" description="Solute-binding protein family 3/N-terminal domain-containing protein" evidence="5">
    <location>
        <begin position="19"/>
        <end position="368"/>
    </location>
</feature>
<dbReference type="PANTHER" id="PTHR30085:SF6">
    <property type="entry name" value="ABC TRANSPORTER GLUTAMINE-BINDING PROTEIN GLNH"/>
    <property type="match status" value="1"/>
</dbReference>
<evidence type="ECO:0000313" key="7">
    <source>
        <dbReference type="EMBL" id="OHV36209.1"/>
    </source>
</evidence>
<keyword evidence="3 5" id="KW-0732">Signal</keyword>
<accession>A0A1S1QRL8</accession>
<evidence type="ECO:0000256" key="1">
    <source>
        <dbReference type="ARBA" id="ARBA00010333"/>
    </source>
</evidence>
<dbReference type="Gene3D" id="3.40.190.10">
    <property type="entry name" value="Periplasmic binding protein-like II"/>
    <property type="match status" value="2"/>
</dbReference>
<proteinExistence type="inferred from homology"/>
<organism evidence="7 8">
    <name type="scientific">Parafrankia colletiae</name>
    <dbReference type="NCBI Taxonomy" id="573497"/>
    <lineage>
        <taxon>Bacteria</taxon>
        <taxon>Bacillati</taxon>
        <taxon>Actinomycetota</taxon>
        <taxon>Actinomycetes</taxon>
        <taxon>Frankiales</taxon>
        <taxon>Frankiaceae</taxon>
        <taxon>Parafrankia</taxon>
    </lineage>
</organism>
<protein>
    <recommendedName>
        <fullName evidence="6">Solute-binding protein family 3/N-terminal domain-containing protein</fullName>
    </recommendedName>
</protein>
<name>A0A1S1QRL8_9ACTN</name>
<feature type="domain" description="Solute-binding protein family 3/N-terminal" evidence="6">
    <location>
        <begin position="87"/>
        <end position="341"/>
    </location>
</feature>
<dbReference type="GO" id="GO:0005576">
    <property type="term" value="C:extracellular region"/>
    <property type="evidence" value="ECO:0007669"/>
    <property type="project" value="TreeGrafter"/>
</dbReference>
<feature type="region of interest" description="Disordered" evidence="4">
    <location>
        <begin position="348"/>
        <end position="368"/>
    </location>
</feature>